<dbReference type="AlphaFoldDB" id="X1STF4"/>
<organism evidence="1">
    <name type="scientific">marine sediment metagenome</name>
    <dbReference type="NCBI Taxonomy" id="412755"/>
    <lineage>
        <taxon>unclassified sequences</taxon>
        <taxon>metagenomes</taxon>
        <taxon>ecological metagenomes</taxon>
    </lineage>
</organism>
<comment type="caution">
    <text evidence="1">The sequence shown here is derived from an EMBL/GenBank/DDBJ whole genome shotgun (WGS) entry which is preliminary data.</text>
</comment>
<sequence length="159" mass="17113">GIVEDVGAAVSSAYDVAKDWVSGAATTVGETLSDAYEFTFDTSGAWVTEAAETVDEAKDTVIEETDKVIDEVIETVGKTKETVTTFIDDRLGDISVNIDFGFDWLAARLEDLLAIPATAFFGFISSNTPGGNGITVHLPLIFLHFLALTQKEIQQPYSL</sequence>
<protein>
    <submittedName>
        <fullName evidence="1">Uncharacterized protein</fullName>
    </submittedName>
</protein>
<evidence type="ECO:0000313" key="1">
    <source>
        <dbReference type="EMBL" id="GAI78630.1"/>
    </source>
</evidence>
<feature type="non-terminal residue" evidence="1">
    <location>
        <position position="1"/>
    </location>
</feature>
<accession>X1STF4</accession>
<name>X1STF4_9ZZZZ</name>
<dbReference type="EMBL" id="BARW01007965">
    <property type="protein sequence ID" value="GAI78630.1"/>
    <property type="molecule type" value="Genomic_DNA"/>
</dbReference>
<gene>
    <name evidence="1" type="ORF">S12H4_16468</name>
</gene>
<proteinExistence type="predicted"/>
<reference evidence="1" key="1">
    <citation type="journal article" date="2014" name="Front. Microbiol.">
        <title>High frequency of phylogenetically diverse reductive dehalogenase-homologous genes in deep subseafloor sedimentary metagenomes.</title>
        <authorList>
            <person name="Kawai M."/>
            <person name="Futagami T."/>
            <person name="Toyoda A."/>
            <person name="Takaki Y."/>
            <person name="Nishi S."/>
            <person name="Hori S."/>
            <person name="Arai W."/>
            <person name="Tsubouchi T."/>
            <person name="Morono Y."/>
            <person name="Uchiyama I."/>
            <person name="Ito T."/>
            <person name="Fujiyama A."/>
            <person name="Inagaki F."/>
            <person name="Takami H."/>
        </authorList>
    </citation>
    <scope>NUCLEOTIDE SEQUENCE</scope>
    <source>
        <strain evidence="1">Expedition CK06-06</strain>
    </source>
</reference>